<keyword evidence="3" id="KW-1185">Reference proteome</keyword>
<dbReference type="EMBL" id="CAJPWZ010002246">
    <property type="protein sequence ID" value="CAG2234504.1"/>
    <property type="molecule type" value="Genomic_DNA"/>
</dbReference>
<reference evidence="2" key="1">
    <citation type="submission" date="2021-03" db="EMBL/GenBank/DDBJ databases">
        <authorList>
            <person name="Bekaert M."/>
        </authorList>
    </citation>
    <scope>NUCLEOTIDE SEQUENCE</scope>
</reference>
<evidence type="ECO:0000259" key="1">
    <source>
        <dbReference type="Pfam" id="PF12248"/>
    </source>
</evidence>
<evidence type="ECO:0000313" key="3">
    <source>
        <dbReference type="Proteomes" id="UP000683360"/>
    </source>
</evidence>
<proteinExistence type="predicted"/>
<accession>A0A8S3TVW7</accession>
<feature type="domain" description="Farnesoic acid O-methyl transferase" evidence="1">
    <location>
        <begin position="2"/>
        <end position="91"/>
    </location>
</feature>
<dbReference type="InterPro" id="IPR022041">
    <property type="entry name" value="Methyltransf_FA"/>
</dbReference>
<dbReference type="Proteomes" id="UP000683360">
    <property type="component" value="Unassembled WGS sequence"/>
</dbReference>
<evidence type="ECO:0000313" key="2">
    <source>
        <dbReference type="EMBL" id="CAG2234504.1"/>
    </source>
</evidence>
<gene>
    <name evidence="2" type="ORF">MEDL_47127</name>
</gene>
<comment type="caution">
    <text evidence="2">The sequence shown here is derived from an EMBL/GenBank/DDBJ whole genome shotgun (WGS) entry which is preliminary data.</text>
</comment>
<dbReference type="AlphaFoldDB" id="A0A8S3TVW7"/>
<sequence length="179" mass="19670">MGGSGNTEVFLRRKFSTGNALRLSTPSLLSCTEHRNMELRLTLHGHMVLYMETDIGPNIILNWTDLNPLPIQGVGIMTGWGADGIWIIEHKSFFIGRYCGIPATYGDMKILSASTQSSRLSCISKCSPISVCLGVNFNLLTRECELVSGGQLINKLSRPDWSFHTKCLKGTAMCLACLV</sequence>
<name>A0A8S3TVW7_MYTED</name>
<organism evidence="2 3">
    <name type="scientific">Mytilus edulis</name>
    <name type="common">Blue mussel</name>
    <dbReference type="NCBI Taxonomy" id="6550"/>
    <lineage>
        <taxon>Eukaryota</taxon>
        <taxon>Metazoa</taxon>
        <taxon>Spiralia</taxon>
        <taxon>Lophotrochozoa</taxon>
        <taxon>Mollusca</taxon>
        <taxon>Bivalvia</taxon>
        <taxon>Autobranchia</taxon>
        <taxon>Pteriomorphia</taxon>
        <taxon>Mytilida</taxon>
        <taxon>Mytiloidea</taxon>
        <taxon>Mytilidae</taxon>
        <taxon>Mytilinae</taxon>
        <taxon>Mytilus</taxon>
    </lineage>
</organism>
<dbReference type="OrthoDB" id="2142040at2759"/>
<protein>
    <recommendedName>
        <fullName evidence="1">Farnesoic acid O-methyl transferase domain-containing protein</fullName>
    </recommendedName>
</protein>
<dbReference type="Pfam" id="PF12248">
    <property type="entry name" value="Methyltransf_FA"/>
    <property type="match status" value="1"/>
</dbReference>